<dbReference type="AlphaFoldDB" id="A0A437M4M9"/>
<comment type="caution">
    <text evidence="11">Lacks conserved residue(s) required for the propagation of feature annotation.</text>
</comment>
<comment type="cofactor">
    <cofactor evidence="1 11">
        <name>FAD</name>
        <dbReference type="ChEBI" id="CHEBI:57692"/>
    </cofactor>
</comment>
<evidence type="ECO:0000256" key="6">
    <source>
        <dbReference type="ARBA" id="ARBA00022694"/>
    </source>
</evidence>
<evidence type="ECO:0000256" key="4">
    <source>
        <dbReference type="ARBA" id="ARBA00020461"/>
    </source>
</evidence>
<dbReference type="Pfam" id="PF21680">
    <property type="entry name" value="GIDA_C_1st"/>
    <property type="match status" value="1"/>
</dbReference>
<dbReference type="InterPro" id="IPR004416">
    <property type="entry name" value="MnmG"/>
</dbReference>
<keyword evidence="11" id="KW-0963">Cytoplasm</keyword>
<proteinExistence type="inferred from homology"/>
<dbReference type="PROSITE" id="PS01281">
    <property type="entry name" value="GIDA_2"/>
    <property type="match status" value="1"/>
</dbReference>
<dbReference type="InterPro" id="IPR047001">
    <property type="entry name" value="MnmG_C_subdom"/>
</dbReference>
<evidence type="ECO:0000256" key="7">
    <source>
        <dbReference type="ARBA" id="ARBA00022827"/>
    </source>
</evidence>
<dbReference type="SUPFAM" id="SSF51905">
    <property type="entry name" value="FAD/NAD(P)-binding domain"/>
    <property type="match status" value="1"/>
</dbReference>
<dbReference type="HAMAP" id="MF_00129">
    <property type="entry name" value="MnmG_GidA"/>
    <property type="match status" value="1"/>
</dbReference>
<dbReference type="Pfam" id="PF13932">
    <property type="entry name" value="SAM_GIDA_C"/>
    <property type="match status" value="1"/>
</dbReference>
<keyword evidence="5 11" id="KW-0285">Flavoprotein</keyword>
<dbReference type="Pfam" id="PF01134">
    <property type="entry name" value="GIDA"/>
    <property type="match status" value="1"/>
</dbReference>
<dbReference type="Gene3D" id="1.10.150.570">
    <property type="entry name" value="GidA associated domain, C-terminal subdomain"/>
    <property type="match status" value="1"/>
</dbReference>
<dbReference type="EMBL" id="SACN01000001">
    <property type="protein sequence ID" value="RVT92638.1"/>
    <property type="molecule type" value="Genomic_DNA"/>
</dbReference>
<feature type="domain" description="tRNA uridine 5-carboxymethylaminomethyl modification enzyme C-terminal subdomain" evidence="12">
    <location>
        <begin position="538"/>
        <end position="609"/>
    </location>
</feature>
<keyword evidence="14" id="KW-1185">Reference proteome</keyword>
<keyword evidence="7 11" id="KW-0274">FAD</keyword>
<comment type="caution">
    <text evidence="13">The sequence shown here is derived from an EMBL/GenBank/DDBJ whole genome shotgun (WGS) entry which is preliminary data.</text>
</comment>
<dbReference type="GO" id="GO:0050660">
    <property type="term" value="F:flavin adenine dinucleotide binding"/>
    <property type="evidence" value="ECO:0007669"/>
    <property type="project" value="UniProtKB-UniRule"/>
</dbReference>
<comment type="similarity">
    <text evidence="3 11">Belongs to the MnmG family.</text>
</comment>
<comment type="subcellular location">
    <subcellularLocation>
        <location evidence="11">Cytoplasm</location>
    </subcellularLocation>
</comment>
<dbReference type="PROSITE" id="PS01280">
    <property type="entry name" value="GIDA_1"/>
    <property type="match status" value="1"/>
</dbReference>
<dbReference type="GO" id="GO:0005829">
    <property type="term" value="C:cytosol"/>
    <property type="evidence" value="ECO:0007669"/>
    <property type="project" value="TreeGrafter"/>
</dbReference>
<dbReference type="RefSeq" id="WP_127740440.1">
    <property type="nucleotide sequence ID" value="NZ_SACN01000001.1"/>
</dbReference>
<evidence type="ECO:0000256" key="10">
    <source>
        <dbReference type="ARBA" id="ARBA00031800"/>
    </source>
</evidence>
<dbReference type="InterPro" id="IPR049312">
    <property type="entry name" value="GIDA_C_N"/>
</dbReference>
<dbReference type="SMART" id="SM01228">
    <property type="entry name" value="GIDA_assoc_3"/>
    <property type="match status" value="1"/>
</dbReference>
<gene>
    <name evidence="11 13" type="primary">mnmG</name>
    <name evidence="11" type="synonym">gidA</name>
    <name evidence="13" type="ORF">EOD43_01565</name>
</gene>
<dbReference type="InterPro" id="IPR040131">
    <property type="entry name" value="MnmG_N"/>
</dbReference>
<evidence type="ECO:0000256" key="2">
    <source>
        <dbReference type="ARBA" id="ARBA00003717"/>
    </source>
</evidence>
<accession>A0A437M4M9</accession>
<keyword evidence="6 11" id="KW-0819">tRNA processing</keyword>
<dbReference type="InterPro" id="IPR020595">
    <property type="entry name" value="MnmG-rel_CS"/>
</dbReference>
<feature type="binding site" evidence="11">
    <location>
        <begin position="268"/>
        <end position="282"/>
    </location>
    <ligand>
        <name>NAD(+)</name>
        <dbReference type="ChEBI" id="CHEBI:57540"/>
    </ligand>
</feature>
<evidence type="ECO:0000256" key="3">
    <source>
        <dbReference type="ARBA" id="ARBA00007653"/>
    </source>
</evidence>
<dbReference type="Gene3D" id="3.50.50.60">
    <property type="entry name" value="FAD/NAD(P)-binding domain"/>
    <property type="match status" value="2"/>
</dbReference>
<comment type="subunit">
    <text evidence="9 11">Homodimer. Heterotetramer of two MnmE and two MnmG subunits.</text>
</comment>
<dbReference type="NCBIfam" id="TIGR00136">
    <property type="entry name" value="mnmG_gidA"/>
    <property type="match status" value="1"/>
</dbReference>
<dbReference type="GO" id="GO:0030488">
    <property type="term" value="P:tRNA methylation"/>
    <property type="evidence" value="ECO:0007669"/>
    <property type="project" value="TreeGrafter"/>
</dbReference>
<dbReference type="PRINTS" id="PR00411">
    <property type="entry name" value="PNDRDTASEI"/>
</dbReference>
<dbReference type="PANTHER" id="PTHR11806:SF0">
    <property type="entry name" value="PROTEIN MTO1 HOMOLOG, MITOCHONDRIAL"/>
    <property type="match status" value="1"/>
</dbReference>
<evidence type="ECO:0000256" key="8">
    <source>
        <dbReference type="ARBA" id="ARBA00023027"/>
    </source>
</evidence>
<keyword evidence="8 11" id="KW-0520">NAD</keyword>
<comment type="function">
    <text evidence="2 11">NAD-binding protein involved in the addition of a carboxymethylaminomethyl (cmnm) group at the wobble position (U34) of certain tRNAs, forming tRNA-cmnm(5)s(2)U34.</text>
</comment>
<evidence type="ECO:0000256" key="1">
    <source>
        <dbReference type="ARBA" id="ARBA00001974"/>
    </source>
</evidence>
<sequence length="615" mass="66883">MDFDVIIVGGGHAGSEAAAAAARMGARVALLSMDRRQIGVMSCNPAIGGLGKGHLVREVDACDGIMARAADAAAIHHRMLNSSKGAAVQGPRVQADRRLYRDAVQAMLAAESNLEIVEGMAARLIVKGERAEGVELEDGRRLTARAVVLATGTFLGARLHFGLDSVEGGRIEERAATAMAVQLRDLDRPMARLKTGTPPRLDGRTIDWSRLARQPSDDDAWTFSAMTPQRVLPQLACFITRTNSETHDVIRKGLDRSPLFSGAIEGSGPRYCPSIEDKVLRFGDRDGHQIFLEPEGLDDHLIYPNGISTSLPLDVQHAMLRSMEGLEAVEIVRPGYAVEYDHIDPRALDPDLRLRAMEGVYCAGQLNGTTGYEEAAAQGLVAGANAAAFALGRAPILWDRATSYIGVMIDDLTLQGVTEPYRMLTARAEYRLRLRADNAGTRLTGWAAEQGLVSNARYMFHVERETAREQLRTAWQDATISSRELRAIGAEVNDDSGVRRSGWDWLRFPEVGPSHIAASIEGSAPVANDIVAELAQDARYAPYVERQEQELARLRADSALRLDRIADYRAVGGLSNEMIERLNKAMPTDLGRASQVRGVTPAALTAIMLHARRAA</sequence>
<feature type="binding site" evidence="11">
    <location>
        <begin position="9"/>
        <end position="14"/>
    </location>
    <ligand>
        <name>FAD</name>
        <dbReference type="ChEBI" id="CHEBI:57692"/>
    </ligand>
</feature>
<evidence type="ECO:0000313" key="14">
    <source>
        <dbReference type="Proteomes" id="UP000282971"/>
    </source>
</evidence>
<evidence type="ECO:0000256" key="9">
    <source>
        <dbReference type="ARBA" id="ARBA00025948"/>
    </source>
</evidence>
<dbReference type="GO" id="GO:0002098">
    <property type="term" value="P:tRNA wobble uridine modification"/>
    <property type="evidence" value="ECO:0007669"/>
    <property type="project" value="InterPro"/>
</dbReference>
<dbReference type="InterPro" id="IPR002218">
    <property type="entry name" value="MnmG-rel"/>
</dbReference>
<dbReference type="InterPro" id="IPR036188">
    <property type="entry name" value="FAD/NAD-bd_sf"/>
</dbReference>
<dbReference type="FunFam" id="3.50.50.60:FF:000002">
    <property type="entry name" value="tRNA uridine 5-carboxymethylaminomethyl modification enzyme MnmG"/>
    <property type="match status" value="1"/>
</dbReference>
<evidence type="ECO:0000313" key="13">
    <source>
        <dbReference type="EMBL" id="RVT92638.1"/>
    </source>
</evidence>
<evidence type="ECO:0000259" key="12">
    <source>
        <dbReference type="SMART" id="SM01228"/>
    </source>
</evidence>
<dbReference type="InterPro" id="IPR026904">
    <property type="entry name" value="MnmG_C"/>
</dbReference>
<dbReference type="InterPro" id="IPR044920">
    <property type="entry name" value="MnmG_C_subdom_sf"/>
</dbReference>
<reference evidence="13 14" key="1">
    <citation type="submission" date="2019-01" db="EMBL/GenBank/DDBJ databases">
        <authorList>
            <person name="Chen W.-M."/>
        </authorList>
    </citation>
    <scope>NUCLEOTIDE SEQUENCE [LARGE SCALE GENOMIC DNA]</scope>
    <source>
        <strain evidence="13 14">CCP-7</strain>
    </source>
</reference>
<dbReference type="PANTHER" id="PTHR11806">
    <property type="entry name" value="GLUCOSE INHIBITED DIVISION PROTEIN A"/>
    <property type="match status" value="1"/>
</dbReference>
<organism evidence="13 14">
    <name type="scientific">Sphingomonas crocodyli</name>
    <dbReference type="NCBI Taxonomy" id="1979270"/>
    <lineage>
        <taxon>Bacteria</taxon>
        <taxon>Pseudomonadati</taxon>
        <taxon>Pseudomonadota</taxon>
        <taxon>Alphaproteobacteria</taxon>
        <taxon>Sphingomonadales</taxon>
        <taxon>Sphingomonadaceae</taxon>
        <taxon>Sphingomonas</taxon>
    </lineage>
</organism>
<protein>
    <recommendedName>
        <fullName evidence="4 11">tRNA uridine 5-carboxymethylaminomethyl modification enzyme MnmG</fullName>
    </recommendedName>
    <alternativeName>
        <fullName evidence="10 11">Glucose-inhibited division protein A</fullName>
    </alternativeName>
</protein>
<dbReference type="Proteomes" id="UP000282971">
    <property type="component" value="Unassembled WGS sequence"/>
</dbReference>
<name>A0A437M4M9_9SPHN</name>
<evidence type="ECO:0000256" key="5">
    <source>
        <dbReference type="ARBA" id="ARBA00022630"/>
    </source>
</evidence>
<dbReference type="OrthoDB" id="9815560at2"/>
<evidence type="ECO:0000256" key="11">
    <source>
        <dbReference type="HAMAP-Rule" id="MF_00129"/>
    </source>
</evidence>